<dbReference type="AlphaFoldDB" id="A0A934HV41"/>
<dbReference type="EC" id="3.2.1.4" evidence="3"/>
<keyword evidence="7" id="KW-0119">Carbohydrate metabolism</keyword>
<comment type="similarity">
    <text evidence="2">Belongs to the glycosyl hydrolase 8 (cellulase D) family.</text>
</comment>
<protein>
    <recommendedName>
        <fullName evidence="3">cellulase</fullName>
        <ecNumber evidence="3">3.2.1.4</ecNumber>
    </recommendedName>
</protein>
<evidence type="ECO:0000256" key="7">
    <source>
        <dbReference type="ARBA" id="ARBA00023326"/>
    </source>
</evidence>
<evidence type="ECO:0000313" key="8">
    <source>
        <dbReference type="EMBL" id="MBI6630818.1"/>
    </source>
</evidence>
<accession>A0A934HV41</accession>
<dbReference type="GO" id="GO:0030245">
    <property type="term" value="P:cellulose catabolic process"/>
    <property type="evidence" value="ECO:0007669"/>
    <property type="project" value="UniProtKB-KW"/>
</dbReference>
<dbReference type="Proteomes" id="UP000613255">
    <property type="component" value="Unassembled WGS sequence"/>
</dbReference>
<evidence type="ECO:0000256" key="2">
    <source>
        <dbReference type="ARBA" id="ARBA00009209"/>
    </source>
</evidence>
<evidence type="ECO:0000256" key="6">
    <source>
        <dbReference type="ARBA" id="ARBA00023295"/>
    </source>
</evidence>
<comment type="catalytic activity">
    <reaction evidence="1">
        <text>Endohydrolysis of (1-&gt;4)-beta-D-glucosidic linkages in cellulose, lichenin and cereal beta-D-glucans.</text>
        <dbReference type="EC" id="3.2.1.4"/>
    </reaction>
</comment>
<dbReference type="PRINTS" id="PR00735">
    <property type="entry name" value="GLHYDRLASE8"/>
</dbReference>
<dbReference type="SUPFAM" id="SSF48208">
    <property type="entry name" value="Six-hairpin glycosidases"/>
    <property type="match status" value="1"/>
</dbReference>
<evidence type="ECO:0000256" key="1">
    <source>
        <dbReference type="ARBA" id="ARBA00000966"/>
    </source>
</evidence>
<keyword evidence="7" id="KW-0624">Polysaccharide degradation</keyword>
<keyword evidence="5" id="KW-0136">Cellulose degradation</keyword>
<keyword evidence="4 8" id="KW-0378">Hydrolase</keyword>
<keyword evidence="6" id="KW-0326">Glycosidase</keyword>
<dbReference type="InterPro" id="IPR008928">
    <property type="entry name" value="6-hairpin_glycosidase_sf"/>
</dbReference>
<dbReference type="Pfam" id="PF01270">
    <property type="entry name" value="Glyco_hydro_8"/>
    <property type="match status" value="1"/>
</dbReference>
<evidence type="ECO:0000256" key="4">
    <source>
        <dbReference type="ARBA" id="ARBA00022801"/>
    </source>
</evidence>
<comment type="caution">
    <text evidence="8">The sequence shown here is derived from an EMBL/GenBank/DDBJ whole genome shotgun (WGS) entry which is preliminary data.</text>
</comment>
<dbReference type="InterPro" id="IPR012341">
    <property type="entry name" value="6hp_glycosidase-like_sf"/>
</dbReference>
<evidence type="ECO:0000256" key="3">
    <source>
        <dbReference type="ARBA" id="ARBA00012601"/>
    </source>
</evidence>
<evidence type="ECO:0000313" key="9">
    <source>
        <dbReference type="Proteomes" id="UP000613255"/>
    </source>
</evidence>
<gene>
    <name evidence="8" type="ORF">JAO82_13105</name>
</gene>
<evidence type="ECO:0000256" key="5">
    <source>
        <dbReference type="ARBA" id="ARBA00023001"/>
    </source>
</evidence>
<dbReference type="GO" id="GO:0008810">
    <property type="term" value="F:cellulase activity"/>
    <property type="evidence" value="ECO:0007669"/>
    <property type="project" value="UniProtKB-EC"/>
</dbReference>
<sequence length="339" mass="37294">MHSAPFHRRDLLLAFAGLAAGPGWALTTSEQAWDSWKAAFVEDDGRVIDDEQDGISHSEGQAYGLLLAQAFGDRDTFERIETWIRATLATRQDALMAWKWQNGAVRDWRNATDGDLLRAWALLRATRDSGWSGHFRQVQRISRDLVRICLAPDPRASDEPLLKPADQAMATTASVIVNPSYYVFRALIELGQATNQPALIRTAAHGERLLTDPGALRDWIEVQPDGLVPAHGFEDCFGWDALRIPLYLAWSERTDHPALARVRDRFAATSSPKHVATVTGPDGQMRQHSDAPGFRAVAALAALRAPGPAGPPGQGYYPATLGLLAQIAWREGVKTPRSH</sequence>
<keyword evidence="9" id="KW-1185">Reference proteome</keyword>
<dbReference type="RefSeq" id="WP_198686845.1">
    <property type="nucleotide sequence ID" value="NZ_JAEIJD010000014.1"/>
</dbReference>
<organism evidence="8 9">
    <name type="scientific">Pontibaca salina</name>
    <dbReference type="NCBI Taxonomy" id="2795731"/>
    <lineage>
        <taxon>Bacteria</taxon>
        <taxon>Pseudomonadati</taxon>
        <taxon>Pseudomonadota</taxon>
        <taxon>Alphaproteobacteria</taxon>
        <taxon>Rhodobacterales</taxon>
        <taxon>Roseobacteraceae</taxon>
        <taxon>Pontibaca</taxon>
    </lineage>
</organism>
<name>A0A934HV41_9RHOB</name>
<proteinExistence type="inferred from homology"/>
<dbReference type="Gene3D" id="1.50.10.10">
    <property type="match status" value="1"/>
</dbReference>
<dbReference type="InterPro" id="IPR002037">
    <property type="entry name" value="Glyco_hydro_8"/>
</dbReference>
<reference evidence="8" key="1">
    <citation type="submission" date="2020-12" db="EMBL/GenBank/DDBJ databases">
        <title>Pontibaca salina gen. nov., sp. nov., isolated from marine sediment.</title>
        <authorList>
            <person name="Bo J."/>
            <person name="Wang S."/>
            <person name="Song X."/>
            <person name="Du Z."/>
        </authorList>
    </citation>
    <scope>NUCLEOTIDE SEQUENCE</scope>
    <source>
        <strain evidence="8">S1109L</strain>
    </source>
</reference>
<dbReference type="EMBL" id="JAEIJD010000014">
    <property type="protein sequence ID" value="MBI6630818.1"/>
    <property type="molecule type" value="Genomic_DNA"/>
</dbReference>